<dbReference type="InterPro" id="IPR050680">
    <property type="entry name" value="YpeA/RimI_acetyltransf"/>
</dbReference>
<dbReference type="PROSITE" id="PS51186">
    <property type="entry name" value="GNAT"/>
    <property type="match status" value="1"/>
</dbReference>
<dbReference type="Gene3D" id="3.40.630.30">
    <property type="match status" value="1"/>
</dbReference>
<evidence type="ECO:0000256" key="2">
    <source>
        <dbReference type="ARBA" id="ARBA00023315"/>
    </source>
</evidence>
<dbReference type="RefSeq" id="WP_007785731.1">
    <property type="nucleotide sequence ID" value="NZ_CM001441.1"/>
</dbReference>
<dbReference type="EMBL" id="CM001441">
    <property type="protein sequence ID" value="EHQ91027.1"/>
    <property type="molecule type" value="Genomic_DNA"/>
</dbReference>
<dbReference type="HOGENOM" id="CLU_013985_13_2_9"/>
<keyword evidence="1 4" id="KW-0808">Transferase</keyword>
<dbReference type="AlphaFoldDB" id="H5XX87"/>
<name>H5XX87_9FIRM</name>
<gene>
    <name evidence="4" type="ORF">DesyoDRAFT_4059</name>
</gene>
<dbReference type="CDD" id="cd04301">
    <property type="entry name" value="NAT_SF"/>
    <property type="match status" value="1"/>
</dbReference>
<keyword evidence="5" id="KW-1185">Reference proteome</keyword>
<evidence type="ECO:0000313" key="4">
    <source>
        <dbReference type="EMBL" id="EHQ91027.1"/>
    </source>
</evidence>
<dbReference type="InterPro" id="IPR016181">
    <property type="entry name" value="Acyl_CoA_acyltransferase"/>
</dbReference>
<dbReference type="PANTHER" id="PTHR43420:SF44">
    <property type="entry name" value="ACETYLTRANSFERASE YPEA"/>
    <property type="match status" value="1"/>
</dbReference>
<dbReference type="Proteomes" id="UP000005104">
    <property type="component" value="Chromosome"/>
</dbReference>
<evidence type="ECO:0000259" key="3">
    <source>
        <dbReference type="PROSITE" id="PS51186"/>
    </source>
</evidence>
<dbReference type="eggNOG" id="COG0456">
    <property type="taxonomic scope" value="Bacteria"/>
</dbReference>
<dbReference type="OrthoDB" id="357176at2"/>
<proteinExistence type="predicted"/>
<dbReference type="GO" id="GO:0016747">
    <property type="term" value="F:acyltransferase activity, transferring groups other than amino-acyl groups"/>
    <property type="evidence" value="ECO:0007669"/>
    <property type="project" value="InterPro"/>
</dbReference>
<evidence type="ECO:0000256" key="1">
    <source>
        <dbReference type="ARBA" id="ARBA00022679"/>
    </source>
</evidence>
<accession>H5XX87</accession>
<feature type="domain" description="N-acetyltransferase" evidence="3">
    <location>
        <begin position="1"/>
        <end position="170"/>
    </location>
</feature>
<sequence length="174" mass="19980">MIIREGNIAEKNEIMTFYDKMCKILDNSSFLPDGNKGGFPPKEMIVEAIKNKELFVGIKNDCVMAAYIMDHLCDSAYDKVKWQIDADKIEVFILHALRVSPEYGGRGYAKKLVEHAIQIAKQNKQKAIRLDCIEGNDVPQKMYMSYGFKYIDTVGIFYEDIGTEMNFLLFELLL</sequence>
<evidence type="ECO:0000313" key="5">
    <source>
        <dbReference type="Proteomes" id="UP000005104"/>
    </source>
</evidence>
<dbReference type="SUPFAM" id="SSF55729">
    <property type="entry name" value="Acyl-CoA N-acyltransferases (Nat)"/>
    <property type="match status" value="1"/>
</dbReference>
<dbReference type="Pfam" id="PF00583">
    <property type="entry name" value="Acetyltransf_1"/>
    <property type="match status" value="1"/>
</dbReference>
<dbReference type="InterPro" id="IPR000182">
    <property type="entry name" value="GNAT_dom"/>
</dbReference>
<protein>
    <submittedName>
        <fullName evidence="4">Acetyltransferase</fullName>
    </submittedName>
</protein>
<reference evidence="4 5" key="1">
    <citation type="submission" date="2011-11" db="EMBL/GenBank/DDBJ databases">
        <title>The Noncontiguous Finished genome of Desulfosporosinus youngiae DSM 17734.</title>
        <authorList>
            <consortium name="US DOE Joint Genome Institute (JGI-PGF)"/>
            <person name="Lucas S."/>
            <person name="Han J."/>
            <person name="Lapidus A."/>
            <person name="Cheng J.-F."/>
            <person name="Goodwin L."/>
            <person name="Pitluck S."/>
            <person name="Peters L."/>
            <person name="Ovchinnikova G."/>
            <person name="Lu M."/>
            <person name="Land M.L."/>
            <person name="Hauser L."/>
            <person name="Pester M."/>
            <person name="Spring S."/>
            <person name="Ollivier B."/>
            <person name="Rattei T."/>
            <person name="Klenk H.-P."/>
            <person name="Wagner M."/>
            <person name="Loy A."/>
            <person name="Woyke T.J."/>
        </authorList>
    </citation>
    <scope>NUCLEOTIDE SEQUENCE [LARGE SCALE GENOMIC DNA]</scope>
    <source>
        <strain evidence="4 5">DSM 17734</strain>
    </source>
</reference>
<keyword evidence="2" id="KW-0012">Acyltransferase</keyword>
<dbReference type="STRING" id="768710.DesyoDRAFT_4059"/>
<dbReference type="PANTHER" id="PTHR43420">
    <property type="entry name" value="ACETYLTRANSFERASE"/>
    <property type="match status" value="1"/>
</dbReference>
<organism evidence="4 5">
    <name type="scientific">Desulfosporosinus youngiae DSM 17734</name>
    <dbReference type="NCBI Taxonomy" id="768710"/>
    <lineage>
        <taxon>Bacteria</taxon>
        <taxon>Bacillati</taxon>
        <taxon>Bacillota</taxon>
        <taxon>Clostridia</taxon>
        <taxon>Eubacteriales</taxon>
        <taxon>Desulfitobacteriaceae</taxon>
        <taxon>Desulfosporosinus</taxon>
    </lineage>
</organism>